<protein>
    <recommendedName>
        <fullName evidence="8">RETREG1-3/ARL6IP-like N-terminal reticulon-homology domain-containing protein</fullName>
    </recommendedName>
</protein>
<dbReference type="AlphaFoldDB" id="A0A834JNB7"/>
<keyword evidence="2 7" id="KW-0812">Transmembrane</keyword>
<dbReference type="InterPro" id="IPR057282">
    <property type="entry name" value="RETREG1-3-like_RHD"/>
</dbReference>
<evidence type="ECO:0000256" key="4">
    <source>
        <dbReference type="ARBA" id="ARBA00023136"/>
    </source>
</evidence>
<evidence type="ECO:0000256" key="2">
    <source>
        <dbReference type="ARBA" id="ARBA00022692"/>
    </source>
</evidence>
<keyword evidence="3 7" id="KW-1133">Transmembrane helix</keyword>
<organism evidence="9 10">
    <name type="scientific">Vespula germanica</name>
    <name type="common">German yellow jacket</name>
    <name type="synonym">Paravespula germanica</name>
    <dbReference type="NCBI Taxonomy" id="30212"/>
    <lineage>
        <taxon>Eukaryota</taxon>
        <taxon>Metazoa</taxon>
        <taxon>Ecdysozoa</taxon>
        <taxon>Arthropoda</taxon>
        <taxon>Hexapoda</taxon>
        <taxon>Insecta</taxon>
        <taxon>Pterygota</taxon>
        <taxon>Neoptera</taxon>
        <taxon>Endopterygota</taxon>
        <taxon>Hymenoptera</taxon>
        <taxon>Apocrita</taxon>
        <taxon>Aculeata</taxon>
        <taxon>Vespoidea</taxon>
        <taxon>Vespidae</taxon>
        <taxon>Vespinae</taxon>
        <taxon>Vespula</taxon>
    </lineage>
</organism>
<evidence type="ECO:0000313" key="10">
    <source>
        <dbReference type="Proteomes" id="UP000617340"/>
    </source>
</evidence>
<feature type="transmembrane region" description="Helical" evidence="7">
    <location>
        <begin position="40"/>
        <end position="59"/>
    </location>
</feature>
<dbReference type="GO" id="GO:0016559">
    <property type="term" value="P:peroxisome fission"/>
    <property type="evidence" value="ECO:0007669"/>
    <property type="project" value="InterPro"/>
</dbReference>
<feature type="domain" description="RETREG1-3/ARL6IP-like N-terminal reticulon-homology" evidence="8">
    <location>
        <begin position="25"/>
        <end position="161"/>
    </location>
</feature>
<proteinExistence type="predicted"/>
<dbReference type="GO" id="GO:0005778">
    <property type="term" value="C:peroxisomal membrane"/>
    <property type="evidence" value="ECO:0007669"/>
    <property type="project" value="UniProtKB-SubCell"/>
</dbReference>
<keyword evidence="5" id="KW-0576">Peroxisome</keyword>
<dbReference type="InterPro" id="IPR052114">
    <property type="entry name" value="ER_autophagy_membrane_reg"/>
</dbReference>
<comment type="caution">
    <text evidence="9">The sequence shown here is derived from an EMBL/GenBank/DDBJ whole genome shotgun (WGS) entry which is preliminary data.</text>
</comment>
<dbReference type="InterPro" id="IPR008733">
    <property type="entry name" value="PEX11"/>
</dbReference>
<sequence>MPDNASSEKEKHMKQLKRKMECWREVVLPLNSILLWERPWYPALILGLTTTVFCMIWMLEPALLTLISLSLLVLALVDYFVPTIISIFCTADSWTGQKEKKLNEICHNLSEAILQLQSLWISIVTMRNSRPNFYYGTIMIFLMVFAWLGNTINNLLLSYIAGKYFPRLLQYGSRACWYYAQNVNSTRQSSDVLRSLEYTFILRFGRCLDSLYSALSTMKYPDLIVRIMLTLSKIANALFLLADHIIWIGRVGIFRIDIEKWSKVANKYWLMNITLNLARDVYEIVNILEQEKFYSSRRTSMVPKCKSGNHYDALLCFKDHKDVVMDTIKNGCDLFIPLTALGYTKLTPGIIGICGLISSMIGIYTLVHPLYKLKPS</sequence>
<dbReference type="PANTHER" id="PTHR20952:SF0">
    <property type="entry name" value="ADP-RIBOSYLATION FACTOR-LIKE PROTEIN 6-INTERACTING PROTEIN 1"/>
    <property type="match status" value="1"/>
</dbReference>
<evidence type="ECO:0000256" key="1">
    <source>
        <dbReference type="ARBA" id="ARBA00004141"/>
    </source>
</evidence>
<evidence type="ECO:0000256" key="6">
    <source>
        <dbReference type="ARBA" id="ARBA00046271"/>
    </source>
</evidence>
<feature type="transmembrane region" description="Helical" evidence="7">
    <location>
        <begin position="65"/>
        <end position="91"/>
    </location>
</feature>
<evidence type="ECO:0000259" key="8">
    <source>
        <dbReference type="Pfam" id="PF24456"/>
    </source>
</evidence>
<reference evidence="9" key="1">
    <citation type="journal article" date="2020" name="G3 (Bethesda)">
        <title>High-Quality Assemblies for Three Invasive Social Wasps from the &lt;i&gt;Vespula&lt;/i&gt; Genus.</title>
        <authorList>
            <person name="Harrop T.W.R."/>
            <person name="Guhlin J."/>
            <person name="McLaughlin G.M."/>
            <person name="Permina E."/>
            <person name="Stockwell P."/>
            <person name="Gilligan J."/>
            <person name="Le Lec M.F."/>
            <person name="Gruber M.A.M."/>
            <person name="Quinn O."/>
            <person name="Lovegrove M."/>
            <person name="Duncan E.J."/>
            <person name="Remnant E.J."/>
            <person name="Van Eeckhoven J."/>
            <person name="Graham B."/>
            <person name="Knapp R.A."/>
            <person name="Langford K.W."/>
            <person name="Kronenberg Z."/>
            <person name="Press M.O."/>
            <person name="Eacker S.M."/>
            <person name="Wilson-Rankin E.E."/>
            <person name="Purcell J."/>
            <person name="Lester P.J."/>
            <person name="Dearden P.K."/>
        </authorList>
    </citation>
    <scope>NUCLEOTIDE SEQUENCE</scope>
    <source>
        <strain evidence="9">Linc-1</strain>
    </source>
</reference>
<feature type="transmembrane region" description="Helical" evidence="7">
    <location>
        <begin position="346"/>
        <end position="367"/>
    </location>
</feature>
<dbReference type="Pfam" id="PF05648">
    <property type="entry name" value="PEX11"/>
    <property type="match status" value="1"/>
</dbReference>
<feature type="transmembrane region" description="Helical" evidence="7">
    <location>
        <begin position="132"/>
        <end position="149"/>
    </location>
</feature>
<dbReference type="Pfam" id="PF24456">
    <property type="entry name" value="RHD_RETREG1-3"/>
    <property type="match status" value="1"/>
</dbReference>
<dbReference type="GO" id="GO:0005783">
    <property type="term" value="C:endoplasmic reticulum"/>
    <property type="evidence" value="ECO:0007669"/>
    <property type="project" value="UniProtKB-ARBA"/>
</dbReference>
<keyword evidence="4 7" id="KW-0472">Membrane</keyword>
<gene>
    <name evidence="9" type="ORF">HZH68_012428</name>
</gene>
<dbReference type="EMBL" id="JACSDZ010000013">
    <property type="protein sequence ID" value="KAF7388486.1"/>
    <property type="molecule type" value="Genomic_DNA"/>
</dbReference>
<evidence type="ECO:0000313" key="9">
    <source>
        <dbReference type="EMBL" id="KAF7388486.1"/>
    </source>
</evidence>
<keyword evidence="10" id="KW-1185">Reference proteome</keyword>
<dbReference type="PANTHER" id="PTHR20952">
    <property type="entry name" value="ADP-RIBOSYLATION-LIKE FACTOR 6-INTERACTING PROTEIN"/>
    <property type="match status" value="1"/>
</dbReference>
<dbReference type="Proteomes" id="UP000617340">
    <property type="component" value="Unassembled WGS sequence"/>
</dbReference>
<comment type="subcellular location">
    <subcellularLocation>
        <location evidence="1">Membrane</location>
        <topology evidence="1">Multi-pass membrane protein</topology>
    </subcellularLocation>
    <subcellularLocation>
        <location evidence="6">Peroxisome membrane</location>
    </subcellularLocation>
</comment>
<evidence type="ECO:0000256" key="7">
    <source>
        <dbReference type="SAM" id="Phobius"/>
    </source>
</evidence>
<evidence type="ECO:0000256" key="5">
    <source>
        <dbReference type="ARBA" id="ARBA00023140"/>
    </source>
</evidence>
<name>A0A834JNB7_VESGE</name>
<evidence type="ECO:0000256" key="3">
    <source>
        <dbReference type="ARBA" id="ARBA00022989"/>
    </source>
</evidence>
<accession>A0A834JNB7</accession>